<keyword evidence="1" id="KW-0472">Membrane</keyword>
<dbReference type="InterPro" id="IPR032708">
    <property type="entry name" value="McjB_C"/>
</dbReference>
<proteinExistence type="predicted"/>
<reference evidence="3 4" key="1">
    <citation type="submission" date="2018-06" db="EMBL/GenBank/DDBJ databases">
        <title>Spirosoma sp. HMF3257 Genome sequencing and assembly.</title>
        <authorList>
            <person name="Kang H."/>
            <person name="Cha I."/>
            <person name="Kim H."/>
            <person name="Kang J."/>
            <person name="Joh K."/>
        </authorList>
    </citation>
    <scope>NUCLEOTIDE SEQUENCE [LARGE SCALE GENOMIC DNA]</scope>
    <source>
        <strain evidence="3 4">HMF3257</strain>
    </source>
</reference>
<comment type="caution">
    <text evidence="3">The sequence shown here is derived from an EMBL/GenBank/DDBJ whole genome shotgun (WGS) entry which is preliminary data.</text>
</comment>
<dbReference type="EMBL" id="QLII01000001">
    <property type="protein sequence ID" value="RAI76920.1"/>
    <property type="molecule type" value="Genomic_DNA"/>
</dbReference>
<dbReference type="OrthoDB" id="671090at2"/>
<dbReference type="Proteomes" id="UP000249016">
    <property type="component" value="Unassembled WGS sequence"/>
</dbReference>
<dbReference type="InterPro" id="IPR053521">
    <property type="entry name" value="McjB-like"/>
</dbReference>
<keyword evidence="1" id="KW-0812">Transmembrane</keyword>
<accession>A0A327NNK7</accession>
<evidence type="ECO:0000313" key="3">
    <source>
        <dbReference type="EMBL" id="RAI76920.1"/>
    </source>
</evidence>
<evidence type="ECO:0000259" key="2">
    <source>
        <dbReference type="Pfam" id="PF13471"/>
    </source>
</evidence>
<evidence type="ECO:0000256" key="1">
    <source>
        <dbReference type="SAM" id="Phobius"/>
    </source>
</evidence>
<dbReference type="AlphaFoldDB" id="A0A327NNK7"/>
<organism evidence="3 4">
    <name type="scientific">Spirosoma telluris</name>
    <dbReference type="NCBI Taxonomy" id="2183553"/>
    <lineage>
        <taxon>Bacteria</taxon>
        <taxon>Pseudomonadati</taxon>
        <taxon>Bacteroidota</taxon>
        <taxon>Cytophagia</taxon>
        <taxon>Cytophagales</taxon>
        <taxon>Cytophagaceae</taxon>
        <taxon>Spirosoma</taxon>
    </lineage>
</organism>
<protein>
    <submittedName>
        <fullName evidence="3">Lasso peptide biosynthesis B2 protein</fullName>
    </submittedName>
</protein>
<feature type="domain" description="Microcin J25-processing protein McjB C-terminal" evidence="2">
    <location>
        <begin position="37"/>
        <end position="145"/>
    </location>
</feature>
<dbReference type="NCBIfam" id="NF033537">
    <property type="entry name" value="lasso_biosyn_B2"/>
    <property type="match status" value="1"/>
</dbReference>
<evidence type="ECO:0000313" key="4">
    <source>
        <dbReference type="Proteomes" id="UP000249016"/>
    </source>
</evidence>
<keyword evidence="1" id="KW-1133">Transmembrane helix</keyword>
<keyword evidence="4" id="KW-1185">Reference proteome</keyword>
<name>A0A327NNK7_9BACT</name>
<dbReference type="Pfam" id="PF13471">
    <property type="entry name" value="Transglut_core3"/>
    <property type="match status" value="1"/>
</dbReference>
<sequence>MGDQLNFMKNWRKRLRLFVYLPLADKLLVLQTMAVVAAVRIGLKLLSFQQFRKVYAILITTKKSVTTPDKSIDRKVWAIQKVSGTLSAVCLPQALALTYFLRKDKGVELIVGVQKKEAFEAHAWVEKSGKVLIGELPDSSFKQIWVWQ</sequence>
<gene>
    <name evidence="3" type="ORF">HMF3257_27030</name>
</gene>
<feature type="transmembrane region" description="Helical" evidence="1">
    <location>
        <begin position="20"/>
        <end position="43"/>
    </location>
</feature>